<proteinExistence type="inferred from homology"/>
<feature type="binding site" evidence="8">
    <location>
        <position position="159"/>
    </location>
    <ligand>
        <name>substrate</name>
    </ligand>
</feature>
<evidence type="ECO:0000256" key="4">
    <source>
        <dbReference type="ARBA" id="ARBA00022679"/>
    </source>
</evidence>
<dbReference type="RefSeq" id="WP_014342385.1">
    <property type="nucleotide sequence ID" value="NC_016843.1"/>
</dbReference>
<dbReference type="InterPro" id="IPR041739">
    <property type="entry name" value="G5K_ProB"/>
</dbReference>
<evidence type="ECO:0000256" key="1">
    <source>
        <dbReference type="ARBA" id="ARBA00022490"/>
    </source>
</evidence>
<keyword evidence="7 8" id="KW-0067">ATP-binding</keyword>
<keyword evidence="4 8" id="KW-0808">Transferase</keyword>
<accession>A0AAU8PXM1</accession>
<dbReference type="CDD" id="cd04242">
    <property type="entry name" value="AAK_G5K_ProB"/>
    <property type="match status" value="1"/>
</dbReference>
<organism evidence="10 11">
    <name type="scientific">Treponema pallidum subsp. pertenue (strain Gauthier)</name>
    <dbReference type="NCBI Taxonomy" id="491080"/>
    <lineage>
        <taxon>Bacteria</taxon>
        <taxon>Pseudomonadati</taxon>
        <taxon>Spirochaetota</taxon>
        <taxon>Spirochaetia</taxon>
        <taxon>Spirochaetales</taxon>
        <taxon>Treponemataceae</taxon>
        <taxon>Treponema</taxon>
    </lineage>
</organism>
<feature type="binding site" evidence="8">
    <location>
        <position position="55"/>
    </location>
    <ligand>
        <name>substrate</name>
    </ligand>
</feature>
<protein>
    <recommendedName>
        <fullName evidence="8">Glutamate 5-kinase</fullName>
        <ecNumber evidence="8">2.7.2.11</ecNumber>
    </recommendedName>
    <alternativeName>
        <fullName evidence="8">Gamma-glutamyl kinase</fullName>
        <shortName evidence="8">GK</shortName>
    </alternativeName>
</protein>
<comment type="subcellular location">
    <subcellularLocation>
        <location evidence="8">Cytoplasm</location>
    </subcellularLocation>
</comment>
<feature type="binding site" evidence="8">
    <location>
        <position position="186"/>
    </location>
    <ligand>
        <name>substrate</name>
    </ligand>
</feature>
<dbReference type="SUPFAM" id="SSF53633">
    <property type="entry name" value="Carbamate kinase-like"/>
    <property type="match status" value="1"/>
</dbReference>
<feature type="binding site" evidence="8">
    <location>
        <begin position="206"/>
        <end position="207"/>
    </location>
    <ligand>
        <name>ATP</name>
        <dbReference type="ChEBI" id="CHEBI:30616"/>
    </ligand>
</feature>
<keyword evidence="2 8" id="KW-0028">Amino-acid biosynthesis</keyword>
<dbReference type="GO" id="GO:0004349">
    <property type="term" value="F:glutamate 5-kinase activity"/>
    <property type="evidence" value="ECO:0007669"/>
    <property type="project" value="UniProtKB-UniRule"/>
</dbReference>
<evidence type="ECO:0000256" key="2">
    <source>
        <dbReference type="ARBA" id="ARBA00022605"/>
    </source>
</evidence>
<evidence type="ECO:0000256" key="6">
    <source>
        <dbReference type="ARBA" id="ARBA00022777"/>
    </source>
</evidence>
<evidence type="ECO:0000313" key="11">
    <source>
        <dbReference type="Proteomes" id="UP000008192"/>
    </source>
</evidence>
<evidence type="ECO:0000256" key="8">
    <source>
        <dbReference type="HAMAP-Rule" id="MF_00456"/>
    </source>
</evidence>
<dbReference type="Pfam" id="PF00696">
    <property type="entry name" value="AA_kinase"/>
    <property type="match status" value="1"/>
</dbReference>
<comment type="pathway">
    <text evidence="8">Amino-acid biosynthesis; L-proline biosynthesis; L-glutamate 5-semialdehyde from L-glutamate: step 1/2.</text>
</comment>
<keyword evidence="6 8" id="KW-0418">Kinase</keyword>
<dbReference type="PIRSF" id="PIRSF000729">
    <property type="entry name" value="GK"/>
    <property type="match status" value="1"/>
</dbReference>
<dbReference type="NCBIfam" id="TIGR01027">
    <property type="entry name" value="proB"/>
    <property type="match status" value="1"/>
</dbReference>
<comment type="catalytic activity">
    <reaction evidence="8">
        <text>L-glutamate + ATP = L-glutamyl 5-phosphate + ADP</text>
        <dbReference type="Rhea" id="RHEA:14877"/>
        <dbReference type="ChEBI" id="CHEBI:29985"/>
        <dbReference type="ChEBI" id="CHEBI:30616"/>
        <dbReference type="ChEBI" id="CHEBI:58274"/>
        <dbReference type="ChEBI" id="CHEBI:456216"/>
        <dbReference type="EC" id="2.7.2.11"/>
    </reaction>
</comment>
<keyword evidence="1 8" id="KW-0963">Cytoplasm</keyword>
<feature type="domain" description="Aspartate/glutamate/uridylate kinase" evidence="9">
    <location>
        <begin position="10"/>
        <end position="272"/>
    </location>
</feature>
<reference evidence="11" key="1">
    <citation type="journal article" date="2012" name="PLoS Negl. Trop. Dis.">
        <title>Whole genome sequences of three Treponema pallidum ssp. pertenue strains: yaws and syphilis treponemes differ in less than 0.2% of the genome sequence.</title>
        <authorList>
            <person name="Cejkova D."/>
            <person name="Zobanikova M."/>
            <person name="Chen L."/>
            <person name="Pospisilova P."/>
            <person name="Strouhal M."/>
            <person name="Qin X."/>
            <person name="Mikalova L."/>
            <person name="Norris S.J."/>
            <person name="Muzny D.M."/>
            <person name="Gibbs R.A."/>
            <person name="Fulton L.L."/>
            <person name="Sodergren E."/>
            <person name="Weinstock G.M."/>
            <person name="Smajs D."/>
        </authorList>
    </citation>
    <scope>NUCLEOTIDE SEQUENCE [LARGE SCALE GENOMIC DNA]</scope>
    <source>
        <strain evidence="11">Gauthier</strain>
    </source>
</reference>
<evidence type="ECO:0000259" key="9">
    <source>
        <dbReference type="Pfam" id="PF00696"/>
    </source>
</evidence>
<feature type="binding site" evidence="8">
    <location>
        <position position="15"/>
    </location>
    <ligand>
        <name>ATP</name>
        <dbReference type="ChEBI" id="CHEBI:30616"/>
    </ligand>
</feature>
<dbReference type="InterPro" id="IPR019797">
    <property type="entry name" value="Glutamate_5-kinase_CS"/>
</dbReference>
<dbReference type="GO" id="GO:0005524">
    <property type="term" value="F:ATP binding"/>
    <property type="evidence" value="ECO:0007669"/>
    <property type="project" value="UniProtKB-KW"/>
</dbReference>
<dbReference type="PANTHER" id="PTHR43654">
    <property type="entry name" value="GLUTAMATE 5-KINASE"/>
    <property type="match status" value="1"/>
</dbReference>
<gene>
    <name evidence="8 10" type="primary">proB</name>
    <name evidence="10" type="ordered locus">TPEGAU_0351</name>
</gene>
<evidence type="ECO:0000256" key="5">
    <source>
        <dbReference type="ARBA" id="ARBA00022741"/>
    </source>
</evidence>
<dbReference type="PANTHER" id="PTHR43654:SF1">
    <property type="entry name" value="ISOPENTENYL PHOSPHATE KINASE"/>
    <property type="match status" value="1"/>
</dbReference>
<evidence type="ECO:0000256" key="3">
    <source>
        <dbReference type="ARBA" id="ARBA00022650"/>
    </source>
</evidence>
<dbReference type="InterPro" id="IPR011529">
    <property type="entry name" value="Glu_5kinase"/>
</dbReference>
<dbReference type="FunFam" id="3.40.1160.10:FF:000006">
    <property type="entry name" value="Glutamate 5-kinase"/>
    <property type="match status" value="1"/>
</dbReference>
<name>A0AAU8PXM1_TREPG</name>
<dbReference type="InterPro" id="IPR001057">
    <property type="entry name" value="Glu/AcGlu_kinase"/>
</dbReference>
<keyword evidence="5 8" id="KW-0547">Nucleotide-binding</keyword>
<evidence type="ECO:0000313" key="10">
    <source>
        <dbReference type="EMBL" id="AEZ59606.1"/>
    </source>
</evidence>
<dbReference type="HAMAP" id="MF_00456">
    <property type="entry name" value="ProB"/>
    <property type="match status" value="1"/>
</dbReference>
<dbReference type="InterPro" id="IPR005715">
    <property type="entry name" value="Glu_5kinase/COase_Synthase"/>
</dbReference>
<dbReference type="InterPro" id="IPR036393">
    <property type="entry name" value="AceGlu_kinase-like_sf"/>
</dbReference>
<dbReference type="AlphaFoldDB" id="A0AAU8PXM1"/>
<comment type="function">
    <text evidence="8">Catalyzes the transfer of a phosphate group to glutamate to form L-glutamate 5-phosphate.</text>
</comment>
<dbReference type="GO" id="GO:0005829">
    <property type="term" value="C:cytosol"/>
    <property type="evidence" value="ECO:0007669"/>
    <property type="project" value="TreeGrafter"/>
</dbReference>
<dbReference type="InterPro" id="IPR001048">
    <property type="entry name" value="Asp/Glu/Uridylate_kinase"/>
</dbReference>
<comment type="similarity">
    <text evidence="8">Belongs to the glutamate 5-kinase family.</text>
</comment>
<dbReference type="GO" id="GO:0055129">
    <property type="term" value="P:L-proline biosynthetic process"/>
    <property type="evidence" value="ECO:0007669"/>
    <property type="project" value="UniProtKB-UniRule"/>
</dbReference>
<dbReference type="EMBL" id="CP002376">
    <property type="protein sequence ID" value="AEZ59606.1"/>
    <property type="molecule type" value="Genomic_DNA"/>
</dbReference>
<dbReference type="KEGG" id="tpg:TPEGAU_0351"/>
<dbReference type="Proteomes" id="UP000008192">
    <property type="component" value="Chromosome"/>
</dbReference>
<dbReference type="PROSITE" id="PS00902">
    <property type="entry name" value="GLUTAMATE_5_KINASE"/>
    <property type="match status" value="1"/>
</dbReference>
<evidence type="ECO:0000256" key="7">
    <source>
        <dbReference type="ARBA" id="ARBA00022840"/>
    </source>
</evidence>
<dbReference type="Gene3D" id="3.40.1160.10">
    <property type="entry name" value="Acetylglutamate kinase-like"/>
    <property type="match status" value="1"/>
</dbReference>
<keyword evidence="3 8" id="KW-0641">Proline biosynthesis</keyword>
<dbReference type="PRINTS" id="PR00474">
    <property type="entry name" value="GLU5KINASE"/>
</dbReference>
<dbReference type="EC" id="2.7.2.11" evidence="8"/>
<sequence>MIRALFAAAKKIVIKIGSNTLAQADGTPDEEFLAECARACAALMRDGKQIVVVSSGAQVAGISALHCLSSPPQGAGLERHESRGVIPGDGASCKQALCAVGQAELISRWRSAFAAHQQCVGQFLCTKEDFTDSDRAAQVRYTLSFLLERRVVPILNENDALCCSDVPSVPADRRVSLSPQKRIGDNDSLSAFVALLWQADLLLLLSDIDGVYDKDPKAHTDAQHVPLVTDVSALVGKTSMGSSNVFGTGGIATKLDAARLVTRAGIPLVLANGRHPDPILSLMRGDARGTLFVPVS</sequence>
<feature type="binding site" evidence="8">
    <location>
        <begin position="248"/>
        <end position="254"/>
    </location>
    <ligand>
        <name>ATP</name>
        <dbReference type="ChEBI" id="CHEBI:30616"/>
    </ligand>
</feature>